<gene>
    <name evidence="2" type="ORF">AYI70_g1345</name>
    <name evidence="1" type="ORF">AYI70_g8389</name>
</gene>
<dbReference type="EMBL" id="LSSN01000280">
    <property type="protein sequence ID" value="OMJ24778.1"/>
    <property type="molecule type" value="Genomic_DNA"/>
</dbReference>
<comment type="caution">
    <text evidence="2">The sequence shown here is derived from an EMBL/GenBank/DDBJ whole genome shotgun (WGS) entry which is preliminary data.</text>
</comment>
<evidence type="ECO:0000313" key="1">
    <source>
        <dbReference type="EMBL" id="OMJ13612.1"/>
    </source>
</evidence>
<dbReference type="EMBL" id="LSSN01003418">
    <property type="protein sequence ID" value="OMJ13612.1"/>
    <property type="molecule type" value="Genomic_DNA"/>
</dbReference>
<protein>
    <submittedName>
        <fullName evidence="2">Uncharacterized protein</fullName>
    </submittedName>
</protein>
<accession>A0A1R1YCX7</accession>
<dbReference type="Proteomes" id="UP000187283">
    <property type="component" value="Unassembled WGS sequence"/>
</dbReference>
<evidence type="ECO:0000313" key="3">
    <source>
        <dbReference type="Proteomes" id="UP000187283"/>
    </source>
</evidence>
<sequence length="91" mass="10549">MNSLEGFVSTVKTAFTSEDSVQFANCFSFDEDKIYVQNSYFGNNKNVSDLVWASLEDSSLIEFVKKYYQYVIHSVSLSVFDKWLYTIEVLK</sequence>
<organism evidence="2 3">
    <name type="scientific">Smittium culicis</name>
    <dbReference type="NCBI Taxonomy" id="133412"/>
    <lineage>
        <taxon>Eukaryota</taxon>
        <taxon>Fungi</taxon>
        <taxon>Fungi incertae sedis</taxon>
        <taxon>Zoopagomycota</taxon>
        <taxon>Kickxellomycotina</taxon>
        <taxon>Harpellomycetes</taxon>
        <taxon>Harpellales</taxon>
        <taxon>Legeriomycetaceae</taxon>
        <taxon>Smittium</taxon>
    </lineage>
</organism>
<reference evidence="2 3" key="1">
    <citation type="submission" date="2017-01" db="EMBL/GenBank/DDBJ databases">
        <authorList>
            <person name="Mah S.A."/>
            <person name="Swanson W.J."/>
            <person name="Moy G.W."/>
            <person name="Vacquier V.D."/>
        </authorList>
    </citation>
    <scope>NUCLEOTIDE SEQUENCE [LARGE SCALE GENOMIC DNA]</scope>
    <source>
        <strain evidence="2 3">GSMNP</strain>
    </source>
</reference>
<name>A0A1R1YCX7_9FUNG</name>
<proteinExistence type="predicted"/>
<evidence type="ECO:0000313" key="2">
    <source>
        <dbReference type="EMBL" id="OMJ24778.1"/>
    </source>
</evidence>
<keyword evidence="3" id="KW-1185">Reference proteome</keyword>
<dbReference type="AlphaFoldDB" id="A0A1R1YCX7"/>